<accession>A0A0N5BJL8</accession>
<sequence length="67" mass="6950">MDVNAATCSEMAATGYCSNTMYRTTICTSCVIECDAYALATTTVATRTTSDNSSITTDSLSATTTSP</sequence>
<feature type="compositionally biased region" description="Low complexity" evidence="1">
    <location>
        <begin position="47"/>
        <end position="61"/>
    </location>
</feature>
<organism evidence="2 3">
    <name type="scientific">Strongyloides papillosus</name>
    <name type="common">Intestinal threadworm</name>
    <dbReference type="NCBI Taxonomy" id="174720"/>
    <lineage>
        <taxon>Eukaryota</taxon>
        <taxon>Metazoa</taxon>
        <taxon>Ecdysozoa</taxon>
        <taxon>Nematoda</taxon>
        <taxon>Chromadorea</taxon>
        <taxon>Rhabditida</taxon>
        <taxon>Tylenchina</taxon>
        <taxon>Panagrolaimomorpha</taxon>
        <taxon>Strongyloidoidea</taxon>
        <taxon>Strongyloididae</taxon>
        <taxon>Strongyloides</taxon>
    </lineage>
</organism>
<dbReference type="WBParaSite" id="SPAL_0000614150.1">
    <property type="protein sequence ID" value="SPAL_0000614150.1"/>
    <property type="gene ID" value="SPAL_0000614150"/>
</dbReference>
<evidence type="ECO:0000313" key="3">
    <source>
        <dbReference type="WBParaSite" id="SPAL_0000614150.1"/>
    </source>
</evidence>
<evidence type="ECO:0000256" key="1">
    <source>
        <dbReference type="SAM" id="MobiDB-lite"/>
    </source>
</evidence>
<proteinExistence type="predicted"/>
<keyword evidence="2" id="KW-1185">Reference proteome</keyword>
<name>A0A0N5BJL8_STREA</name>
<evidence type="ECO:0000313" key="2">
    <source>
        <dbReference type="Proteomes" id="UP000046392"/>
    </source>
</evidence>
<dbReference type="AlphaFoldDB" id="A0A0N5BJL8"/>
<dbReference type="Proteomes" id="UP000046392">
    <property type="component" value="Unplaced"/>
</dbReference>
<protein>
    <submittedName>
        <fullName evidence="3">ShKT domain-containing protein</fullName>
    </submittedName>
</protein>
<reference evidence="3" key="1">
    <citation type="submission" date="2017-02" db="UniProtKB">
        <authorList>
            <consortium name="WormBaseParasite"/>
        </authorList>
    </citation>
    <scope>IDENTIFICATION</scope>
</reference>
<feature type="region of interest" description="Disordered" evidence="1">
    <location>
        <begin position="47"/>
        <end position="67"/>
    </location>
</feature>